<dbReference type="EMBL" id="MCGR01000033">
    <property type="protein sequence ID" value="ORY76929.1"/>
    <property type="molecule type" value="Genomic_DNA"/>
</dbReference>
<organism evidence="1 2">
    <name type="scientific">Leucosporidium creatinivorum</name>
    <dbReference type="NCBI Taxonomy" id="106004"/>
    <lineage>
        <taxon>Eukaryota</taxon>
        <taxon>Fungi</taxon>
        <taxon>Dikarya</taxon>
        <taxon>Basidiomycota</taxon>
        <taxon>Pucciniomycotina</taxon>
        <taxon>Microbotryomycetes</taxon>
        <taxon>Leucosporidiales</taxon>
        <taxon>Leucosporidium</taxon>
    </lineage>
</organism>
<dbReference type="InParanoid" id="A0A1Y2EZ95"/>
<proteinExistence type="predicted"/>
<evidence type="ECO:0000313" key="1">
    <source>
        <dbReference type="EMBL" id="ORY76929.1"/>
    </source>
</evidence>
<dbReference type="Proteomes" id="UP000193467">
    <property type="component" value="Unassembled WGS sequence"/>
</dbReference>
<accession>A0A1Y2EZ95</accession>
<evidence type="ECO:0000313" key="2">
    <source>
        <dbReference type="Proteomes" id="UP000193467"/>
    </source>
</evidence>
<protein>
    <recommendedName>
        <fullName evidence="3">F-box domain-containing protein</fullName>
    </recommendedName>
</protein>
<name>A0A1Y2EZ95_9BASI</name>
<keyword evidence="2" id="KW-1185">Reference proteome</keyword>
<evidence type="ECO:0008006" key="3">
    <source>
        <dbReference type="Google" id="ProtNLM"/>
    </source>
</evidence>
<gene>
    <name evidence="1" type="ORF">BCR35DRAFT_305692</name>
</gene>
<sequence length="313" mass="34949">MIPPLPTEILHHIIKLSLPVVSFKSFRERYDLLLVYSLVNSTWRALGRKELYEELLVKDSREAAAVLSVEGAREAVKRVHLGCDESLASDELPDVDLGTVELPRSVKELRISGLCVNAEDLPSLGHLEVIHLRWFGLGYAMSSLPALPIPASLPLFSSLSTLSLLDPYLFLQSFPTWTRWFNPTHFPLLRQLSLGFTYSLQELGEDDDFHEAPSFLAPQLTTLSVTQGFSELGNDSDFPWTKFIALCELALFPNYWQPTGLLRAALQSVPGSLSMLRVGDCRDVDKRYQMENAWQEDVLGALATAFAEGSPSL</sequence>
<reference evidence="1 2" key="1">
    <citation type="submission" date="2016-07" db="EMBL/GenBank/DDBJ databases">
        <title>Pervasive Adenine N6-methylation of Active Genes in Fungi.</title>
        <authorList>
            <consortium name="DOE Joint Genome Institute"/>
            <person name="Mondo S.J."/>
            <person name="Dannebaum R.O."/>
            <person name="Kuo R.C."/>
            <person name="Labutti K."/>
            <person name="Haridas S."/>
            <person name="Kuo A."/>
            <person name="Salamov A."/>
            <person name="Ahrendt S.R."/>
            <person name="Lipzen A."/>
            <person name="Sullivan W."/>
            <person name="Andreopoulos W.B."/>
            <person name="Clum A."/>
            <person name="Lindquist E."/>
            <person name="Daum C."/>
            <person name="Ramamoorthy G.K."/>
            <person name="Gryganskyi A."/>
            <person name="Culley D."/>
            <person name="Magnuson J.K."/>
            <person name="James T.Y."/>
            <person name="O'Malley M.A."/>
            <person name="Stajich J.E."/>
            <person name="Spatafora J.W."/>
            <person name="Visel A."/>
            <person name="Grigoriev I.V."/>
        </authorList>
    </citation>
    <scope>NUCLEOTIDE SEQUENCE [LARGE SCALE GENOMIC DNA]</scope>
    <source>
        <strain evidence="1 2">62-1032</strain>
    </source>
</reference>
<dbReference type="OrthoDB" id="2519410at2759"/>
<dbReference type="AlphaFoldDB" id="A0A1Y2EZ95"/>
<comment type="caution">
    <text evidence="1">The sequence shown here is derived from an EMBL/GenBank/DDBJ whole genome shotgun (WGS) entry which is preliminary data.</text>
</comment>
<dbReference type="SUPFAM" id="SSF52047">
    <property type="entry name" value="RNI-like"/>
    <property type="match status" value="1"/>
</dbReference>